<dbReference type="RefSeq" id="WP_099214240.1">
    <property type="nucleotide sequence ID" value="NZ_JAUYVU010000002.1"/>
</dbReference>
<feature type="domain" description="PASTA" evidence="2">
    <location>
        <begin position="48"/>
        <end position="116"/>
    </location>
</feature>
<keyword evidence="6" id="KW-1185">Reference proteome</keyword>
<keyword evidence="1" id="KW-0472">Membrane</keyword>
<protein>
    <submittedName>
        <fullName evidence="3">PASTA domain-containing protein</fullName>
    </submittedName>
    <submittedName>
        <fullName evidence="4">Serine/threonine protein kinase</fullName>
    </submittedName>
</protein>
<dbReference type="Gene3D" id="3.30.10.20">
    <property type="match status" value="2"/>
</dbReference>
<dbReference type="EMBL" id="JAUYVU010000002">
    <property type="protein sequence ID" value="MDP2540457.1"/>
    <property type="molecule type" value="Genomic_DNA"/>
</dbReference>
<keyword evidence="4" id="KW-0723">Serine/threonine-protein kinase</keyword>
<dbReference type="SUPFAM" id="SSF54184">
    <property type="entry name" value="Penicillin-binding protein 2x (pbp-2x), c-terminal domain"/>
    <property type="match status" value="1"/>
</dbReference>
<dbReference type="InterPro" id="IPR005543">
    <property type="entry name" value="PASTA_dom"/>
</dbReference>
<keyword evidence="4" id="KW-0418">Kinase</keyword>
<dbReference type="Proteomes" id="UP000222163">
    <property type="component" value="Unassembled WGS sequence"/>
</dbReference>
<reference evidence="4" key="2">
    <citation type="submission" date="2017-10" db="EMBL/GenBank/DDBJ databases">
        <authorList>
            <person name="Enke T.N."/>
            <person name="Cordero O.X."/>
        </authorList>
    </citation>
    <scope>NUCLEOTIDE SEQUENCE</scope>
    <source>
        <strain evidence="4">4G03</strain>
    </source>
</reference>
<reference evidence="3 6" key="3">
    <citation type="submission" date="2023-07" db="EMBL/GenBank/DDBJ databases">
        <title>Genome content predicts the carbon catabolic preferences of heterotrophic bacteria.</title>
        <authorList>
            <person name="Gralka M."/>
        </authorList>
    </citation>
    <scope>NUCLEOTIDE SEQUENCE [LARGE SCALE GENOMIC DNA]</scope>
    <source>
        <strain evidence="3 6">4G03</strain>
    </source>
</reference>
<dbReference type="GO" id="GO:0004674">
    <property type="term" value="F:protein serine/threonine kinase activity"/>
    <property type="evidence" value="ECO:0007669"/>
    <property type="project" value="UniProtKB-KW"/>
</dbReference>
<feature type="domain" description="PASTA" evidence="2">
    <location>
        <begin position="118"/>
        <end position="189"/>
    </location>
</feature>
<keyword evidence="1" id="KW-1133">Transmembrane helix</keyword>
<feature type="transmembrane region" description="Helical" evidence="1">
    <location>
        <begin position="20"/>
        <end position="42"/>
    </location>
</feature>
<evidence type="ECO:0000313" key="3">
    <source>
        <dbReference type="EMBL" id="MDP2540457.1"/>
    </source>
</evidence>
<evidence type="ECO:0000313" key="5">
    <source>
        <dbReference type="Proteomes" id="UP000222163"/>
    </source>
</evidence>
<comment type="caution">
    <text evidence="4">The sequence shown here is derived from an EMBL/GenBank/DDBJ whole genome shotgun (WGS) entry which is preliminary data.</text>
</comment>
<dbReference type="AlphaFoldDB" id="A0A2G1BWP5"/>
<evidence type="ECO:0000313" key="4">
    <source>
        <dbReference type="EMBL" id="PHN98418.1"/>
    </source>
</evidence>
<accession>A0A2G1BWP5</accession>
<evidence type="ECO:0000313" key="6">
    <source>
        <dbReference type="Proteomes" id="UP001242342"/>
    </source>
</evidence>
<name>A0A2G1BWP5_9FLAO</name>
<dbReference type="SMART" id="SM00740">
    <property type="entry name" value="PASTA"/>
    <property type="match status" value="2"/>
</dbReference>
<dbReference type="EMBL" id="PDUU01000003">
    <property type="protein sequence ID" value="PHN98418.1"/>
    <property type="molecule type" value="Genomic_DNA"/>
</dbReference>
<gene>
    <name evidence="4" type="ORF">CSC81_02705</name>
    <name evidence="3" type="ORF">Q8W23_03105</name>
</gene>
<dbReference type="Pfam" id="PF03793">
    <property type="entry name" value="PASTA"/>
    <property type="match status" value="2"/>
</dbReference>
<keyword evidence="4" id="KW-0808">Transferase</keyword>
<evidence type="ECO:0000256" key="1">
    <source>
        <dbReference type="SAM" id="Phobius"/>
    </source>
</evidence>
<keyword evidence="1" id="KW-0812">Transmembrane</keyword>
<organism evidence="4 5">
    <name type="scientific">Tenacibaculum discolor</name>
    <dbReference type="NCBI Taxonomy" id="361581"/>
    <lineage>
        <taxon>Bacteria</taxon>
        <taxon>Pseudomonadati</taxon>
        <taxon>Bacteroidota</taxon>
        <taxon>Flavobacteriia</taxon>
        <taxon>Flavobacteriales</taxon>
        <taxon>Flavobacteriaceae</taxon>
        <taxon>Tenacibaculum</taxon>
    </lineage>
</organism>
<dbReference type="Proteomes" id="UP001242342">
    <property type="component" value="Unassembled WGS sequence"/>
</dbReference>
<dbReference type="CDD" id="cd06577">
    <property type="entry name" value="PASTA_pknB"/>
    <property type="match status" value="2"/>
</dbReference>
<sequence>MSNFTEKTGGLFQFIKSKSFLKNIIIAVVSILVFVFVLQWWLGVTTNHNQKIQVPDLHKMSLADVEQKLSELNLDFVVIDSASYNPEYPKKSIIEQDPEAGDFVKEKRKIYLTLNPSKYRDVEVPNLNGRTRRQATTHLRSIGFKVGTNVTWVHDIGKDVVRGLKHNGQKIEPGTKLPKQTTIDLILGDGNGY</sequence>
<accession>A0A497Z2C8</accession>
<reference evidence="4 5" key="1">
    <citation type="journal article" date="2016" name="Nat. Commun.">
        <title>Microbial interactions lead to rapid micro-scale successions on model marine particles.</title>
        <authorList>
            <person name="Datta M.S."/>
            <person name="Sliwerska E."/>
            <person name="Gore J."/>
            <person name="Polz M.F."/>
            <person name="Cordero O.X."/>
        </authorList>
    </citation>
    <scope>NUCLEOTIDE SEQUENCE [LARGE SCALE GENOMIC DNA]</scope>
    <source>
        <strain evidence="4 5">4G03</strain>
    </source>
</reference>
<evidence type="ECO:0000259" key="2">
    <source>
        <dbReference type="PROSITE" id="PS51178"/>
    </source>
</evidence>
<dbReference type="PROSITE" id="PS51178">
    <property type="entry name" value="PASTA"/>
    <property type="match status" value="2"/>
</dbReference>
<proteinExistence type="predicted"/>